<evidence type="ECO:0000256" key="13">
    <source>
        <dbReference type="ARBA" id="ARBA00023012"/>
    </source>
</evidence>
<evidence type="ECO:0000256" key="19">
    <source>
        <dbReference type="SAM" id="Phobius"/>
    </source>
</evidence>
<evidence type="ECO:0000256" key="5">
    <source>
        <dbReference type="ARBA" id="ARBA00022475"/>
    </source>
</evidence>
<keyword evidence="14 19" id="KW-0472">Membrane</keyword>
<dbReference type="CDD" id="cd12913">
    <property type="entry name" value="PDC1_MCP_like"/>
    <property type="match status" value="1"/>
</dbReference>
<dbReference type="SMART" id="SM00448">
    <property type="entry name" value="REC"/>
    <property type="match status" value="1"/>
</dbReference>
<evidence type="ECO:0000256" key="9">
    <source>
        <dbReference type="ARBA" id="ARBA00022741"/>
    </source>
</evidence>
<comment type="catalytic activity">
    <reaction evidence="1">
        <text>ATP + protein L-histidine = ADP + protein N-phospho-L-histidine.</text>
        <dbReference type="EC" id="2.7.13.3"/>
    </reaction>
</comment>
<dbReference type="Pfam" id="PF02743">
    <property type="entry name" value="dCache_1"/>
    <property type="match status" value="1"/>
</dbReference>
<dbReference type="PANTHER" id="PTHR45339:SF1">
    <property type="entry name" value="HYBRID SIGNAL TRANSDUCTION HISTIDINE KINASE J"/>
    <property type="match status" value="1"/>
</dbReference>
<dbReference type="InterPro" id="IPR036890">
    <property type="entry name" value="HATPase_C_sf"/>
</dbReference>
<dbReference type="GO" id="GO:0000155">
    <property type="term" value="F:phosphorelay sensor kinase activity"/>
    <property type="evidence" value="ECO:0007669"/>
    <property type="project" value="InterPro"/>
</dbReference>
<dbReference type="Gene3D" id="3.30.565.10">
    <property type="entry name" value="Histidine kinase-like ATPase, C-terminal domain"/>
    <property type="match status" value="1"/>
</dbReference>
<evidence type="ECO:0000256" key="18">
    <source>
        <dbReference type="SAM" id="Coils"/>
    </source>
</evidence>
<proteinExistence type="inferred from homology"/>
<dbReference type="Gene3D" id="1.10.287.130">
    <property type="match status" value="1"/>
</dbReference>
<dbReference type="SMART" id="SM00304">
    <property type="entry name" value="HAMP"/>
    <property type="match status" value="1"/>
</dbReference>
<feature type="domain" description="Histidine kinase" evidence="20">
    <location>
        <begin position="468"/>
        <end position="692"/>
    </location>
</feature>
<keyword evidence="8 19" id="KW-0812">Transmembrane</keyword>
<dbReference type="AlphaFoldDB" id="A0A1U7GT65"/>
<keyword evidence="10 23" id="KW-0418">Kinase</keyword>
<feature type="coiled-coil region" evidence="18">
    <location>
        <begin position="420"/>
        <end position="454"/>
    </location>
</feature>
<dbReference type="CDD" id="cd00082">
    <property type="entry name" value="HisKA"/>
    <property type="match status" value="1"/>
</dbReference>
<reference evidence="23 24" key="1">
    <citation type="submission" date="2016-11" db="EMBL/GenBank/DDBJ databases">
        <title>Draft Genome Sequences of Nine Cyanobacterial Strains from Diverse Habitats.</title>
        <authorList>
            <person name="Zhu T."/>
            <person name="Hou S."/>
            <person name="Lu X."/>
            <person name="Hess W.R."/>
        </authorList>
    </citation>
    <scope>NUCLEOTIDE SEQUENCE [LARGE SCALE GENOMIC DNA]</scope>
    <source>
        <strain evidence="23 24">NIES-592</strain>
    </source>
</reference>
<keyword evidence="9" id="KW-0547">Nucleotide-binding</keyword>
<dbReference type="InterPro" id="IPR003661">
    <property type="entry name" value="HisK_dim/P_dom"/>
</dbReference>
<keyword evidence="18" id="KW-0175">Coiled coil</keyword>
<dbReference type="InterPro" id="IPR001789">
    <property type="entry name" value="Sig_transdc_resp-reg_receiver"/>
</dbReference>
<dbReference type="FunFam" id="1.10.287.130:FF:000038">
    <property type="entry name" value="Sensory transduction histidine kinase"/>
    <property type="match status" value="1"/>
</dbReference>
<dbReference type="GO" id="GO:0005524">
    <property type="term" value="F:ATP binding"/>
    <property type="evidence" value="ECO:0007669"/>
    <property type="project" value="UniProtKB-KW"/>
</dbReference>
<dbReference type="InterPro" id="IPR029151">
    <property type="entry name" value="Sensor-like_sf"/>
</dbReference>
<keyword evidence="6 17" id="KW-0597">Phosphoprotein</keyword>
<evidence type="ECO:0000313" key="23">
    <source>
        <dbReference type="EMBL" id="OKH11035.1"/>
    </source>
</evidence>
<dbReference type="Gene3D" id="3.30.450.20">
    <property type="entry name" value="PAS domain"/>
    <property type="match status" value="1"/>
</dbReference>
<dbReference type="SUPFAM" id="SSF47384">
    <property type="entry name" value="Homodimeric domain of signal transducing histidine kinase"/>
    <property type="match status" value="1"/>
</dbReference>
<accession>A0A1U7GT65</accession>
<dbReference type="InterPro" id="IPR005467">
    <property type="entry name" value="His_kinase_dom"/>
</dbReference>
<evidence type="ECO:0000256" key="6">
    <source>
        <dbReference type="ARBA" id="ARBA00022553"/>
    </source>
</evidence>
<dbReference type="SUPFAM" id="SSF52172">
    <property type="entry name" value="CheY-like"/>
    <property type="match status" value="1"/>
</dbReference>
<dbReference type="SMART" id="SM00388">
    <property type="entry name" value="HisKA"/>
    <property type="match status" value="1"/>
</dbReference>
<keyword evidence="11" id="KW-0067">ATP-binding</keyword>
<sequence length="926" mass="105308">MLLLSQKSSCTRGSRKIPLRLILVVPFVVQIFAAVGLTGYLSLRNGQQAVNHLARQLSKEVSSRIEQRLDSYFNTARRLAQINGEAMELGLLNPQDLPGMGHYFWKQMQLYPVGYVIFGSKEGEFAAAGYFFDDNRISINEVSPSRYHNGHLYTYDTDSQGNRIKLADIDQDYAFQKEGWYAQAVLVGKPTWSQIYQWETAPYPLSIAASRPVFDRNKNFIGAIGVEQRLSQISDFLRQLKVSPRGKTFIVERSGLLIATSTKEQPYTIINGKLQRLKSSDINDSLIKAIANHLTNRFGSYKKINRSQQLDFLLSGERQFVQVTPWRDDWGLDWLVVVAVPESDFMAQIHANTRTTIMLCLLALALATVLGVYTSRWITQPILKLSQASEAIALGELDQKVVESEVEELAVLARSFNRMAQQLRNAFTTLEKTNQELEIRVEKRTAQLKEAKIAADAANHAKSEFLANMSHELRTPLNGILGYAQILQRSKNLTEREYHGINIIYQCGSHLLNLINDILDLSKIEAQKMELYPTNFHFPAFLEGVAEICRIRAEQKNIAFITQVESQVPQGVYADEKRLRQVLINLLNNAIKFTDTGSVILKVEVTGQAKQQITHYKIRFQIEDTGIGMTPEQIEKIFLPFEQVGENKRKIEGTGLGLAITQKIISLMGSNINVQSQPGIGSIFWFDIELPEVINWSQKIKTFPQGTIVGFTGKQRKILIVDDKWENRSVIINLLEPLGFHLVEASDGQEGLEKVEEFQPDLIITDLVMPLMDGFEMIRNLRELPQYKEVKIIASSASVFETDQYKSLNAGADDFLPKPVQIEKLLEILKINLHLEWVYENNQNLIDQKEQNNLLLTETIIAPPIEDINQLYDLALKGRIIAIQKEVEKLAQLDKRYSSFTQEILHLTQKFQINAIQEFLKKYLSI</sequence>
<comment type="caution">
    <text evidence="23">The sequence shown here is derived from an EMBL/GenBank/DDBJ whole genome shotgun (WGS) entry which is preliminary data.</text>
</comment>
<feature type="transmembrane region" description="Helical" evidence="19">
    <location>
        <begin position="21"/>
        <end position="43"/>
    </location>
</feature>
<evidence type="ECO:0000256" key="8">
    <source>
        <dbReference type="ARBA" id="ARBA00022692"/>
    </source>
</evidence>
<dbReference type="PRINTS" id="PR00344">
    <property type="entry name" value="BCTRLSENSOR"/>
</dbReference>
<dbReference type="InterPro" id="IPR003660">
    <property type="entry name" value="HAMP_dom"/>
</dbReference>
<evidence type="ECO:0000259" key="21">
    <source>
        <dbReference type="PROSITE" id="PS50110"/>
    </source>
</evidence>
<dbReference type="InterPro" id="IPR011006">
    <property type="entry name" value="CheY-like_superfamily"/>
</dbReference>
<dbReference type="PROSITE" id="PS50110">
    <property type="entry name" value="RESPONSE_REGULATORY"/>
    <property type="match status" value="1"/>
</dbReference>
<dbReference type="EMBL" id="MRCA01000024">
    <property type="protein sequence ID" value="OKH11035.1"/>
    <property type="molecule type" value="Genomic_DNA"/>
</dbReference>
<feature type="domain" description="Response regulatory" evidence="21">
    <location>
        <begin position="717"/>
        <end position="833"/>
    </location>
</feature>
<keyword evidence="5" id="KW-1003">Cell membrane</keyword>
<dbReference type="InterPro" id="IPR004358">
    <property type="entry name" value="Sig_transdc_His_kin-like_C"/>
</dbReference>
<keyword evidence="24" id="KW-1185">Reference proteome</keyword>
<dbReference type="InterPro" id="IPR003594">
    <property type="entry name" value="HATPase_dom"/>
</dbReference>
<evidence type="ECO:0000313" key="24">
    <source>
        <dbReference type="Proteomes" id="UP000186391"/>
    </source>
</evidence>
<evidence type="ECO:0000256" key="11">
    <source>
        <dbReference type="ARBA" id="ARBA00022840"/>
    </source>
</evidence>
<dbReference type="FunFam" id="3.30.565.10:FF:000010">
    <property type="entry name" value="Sensor histidine kinase RcsC"/>
    <property type="match status" value="1"/>
</dbReference>
<dbReference type="CDD" id="cd17546">
    <property type="entry name" value="REC_hyHK_CKI1_RcsC-like"/>
    <property type="match status" value="1"/>
</dbReference>
<dbReference type="PANTHER" id="PTHR45339">
    <property type="entry name" value="HYBRID SIGNAL TRANSDUCTION HISTIDINE KINASE J"/>
    <property type="match status" value="1"/>
</dbReference>
<dbReference type="Gene3D" id="6.10.340.10">
    <property type="match status" value="1"/>
</dbReference>
<dbReference type="EC" id="2.7.13.3" evidence="4"/>
<feature type="modified residue" description="4-aspartylphosphate" evidence="17">
    <location>
        <position position="766"/>
    </location>
</feature>
<dbReference type="SMART" id="SM00387">
    <property type="entry name" value="HATPase_c"/>
    <property type="match status" value="1"/>
</dbReference>
<dbReference type="InterPro" id="IPR033479">
    <property type="entry name" value="dCache_1"/>
</dbReference>
<evidence type="ECO:0000256" key="1">
    <source>
        <dbReference type="ARBA" id="ARBA00000085"/>
    </source>
</evidence>
<dbReference type="GO" id="GO:0005886">
    <property type="term" value="C:plasma membrane"/>
    <property type="evidence" value="ECO:0007669"/>
    <property type="project" value="UniProtKB-SubCell"/>
</dbReference>
<comment type="similarity">
    <text evidence="3">In the N-terminal section; belongs to the phytochrome family.</text>
</comment>
<dbReference type="Gene3D" id="3.40.50.2300">
    <property type="match status" value="1"/>
</dbReference>
<keyword evidence="15" id="KW-0131">Cell cycle</keyword>
<keyword evidence="12 19" id="KW-1133">Transmembrane helix</keyword>
<evidence type="ECO:0000259" key="20">
    <source>
        <dbReference type="PROSITE" id="PS50109"/>
    </source>
</evidence>
<dbReference type="CDD" id="cd06225">
    <property type="entry name" value="HAMP"/>
    <property type="match status" value="1"/>
</dbReference>
<dbReference type="RefSeq" id="WP_073557020.1">
    <property type="nucleotide sequence ID" value="NZ_MRCA01000024.1"/>
</dbReference>
<dbReference type="SUPFAM" id="SSF55874">
    <property type="entry name" value="ATPase domain of HSP90 chaperone/DNA topoisomerase II/histidine kinase"/>
    <property type="match status" value="1"/>
</dbReference>
<evidence type="ECO:0000256" key="3">
    <source>
        <dbReference type="ARBA" id="ARBA00006402"/>
    </source>
</evidence>
<evidence type="ECO:0000256" key="14">
    <source>
        <dbReference type="ARBA" id="ARBA00023136"/>
    </source>
</evidence>
<dbReference type="Pfam" id="PF00512">
    <property type="entry name" value="HisKA"/>
    <property type="match status" value="1"/>
</dbReference>
<dbReference type="Pfam" id="PF00072">
    <property type="entry name" value="Response_reg"/>
    <property type="match status" value="1"/>
</dbReference>
<dbReference type="CDD" id="cd16922">
    <property type="entry name" value="HATPase_EvgS-ArcB-TorS-like"/>
    <property type="match status" value="1"/>
</dbReference>
<evidence type="ECO:0000256" key="10">
    <source>
        <dbReference type="ARBA" id="ARBA00022777"/>
    </source>
</evidence>
<evidence type="ECO:0000256" key="2">
    <source>
        <dbReference type="ARBA" id="ARBA00004651"/>
    </source>
</evidence>
<dbReference type="Proteomes" id="UP000186391">
    <property type="component" value="Unassembled WGS sequence"/>
</dbReference>
<dbReference type="SUPFAM" id="SSF158472">
    <property type="entry name" value="HAMP domain-like"/>
    <property type="match status" value="1"/>
</dbReference>
<keyword evidence="13" id="KW-0902">Two-component regulatory system</keyword>
<gene>
    <name evidence="23" type="ORF">NIES592_22995</name>
</gene>
<evidence type="ECO:0000256" key="17">
    <source>
        <dbReference type="PROSITE-ProRule" id="PRU00169"/>
    </source>
</evidence>
<comment type="subcellular location">
    <subcellularLocation>
        <location evidence="2">Cell membrane</location>
        <topology evidence="2">Multi-pass membrane protein</topology>
    </subcellularLocation>
</comment>
<protein>
    <recommendedName>
        <fullName evidence="16">Circadian input-output histidine kinase CikA</fullName>
        <ecNumber evidence="4">2.7.13.3</ecNumber>
    </recommendedName>
</protein>
<evidence type="ECO:0000256" key="15">
    <source>
        <dbReference type="ARBA" id="ARBA00023306"/>
    </source>
</evidence>
<keyword evidence="7" id="KW-0808">Transferase</keyword>
<dbReference type="Pfam" id="PF02518">
    <property type="entry name" value="HATPase_c"/>
    <property type="match status" value="1"/>
</dbReference>
<dbReference type="OrthoDB" id="9809348at2"/>
<name>A0A1U7GT65_9CYAN</name>
<dbReference type="PROSITE" id="PS50885">
    <property type="entry name" value="HAMP"/>
    <property type="match status" value="1"/>
</dbReference>
<dbReference type="SUPFAM" id="SSF103190">
    <property type="entry name" value="Sensory domain-like"/>
    <property type="match status" value="1"/>
</dbReference>
<dbReference type="Pfam" id="PF00672">
    <property type="entry name" value="HAMP"/>
    <property type="match status" value="1"/>
</dbReference>
<organism evidence="23 24">
    <name type="scientific">Fischerella major NIES-592</name>
    <dbReference type="NCBI Taxonomy" id="210994"/>
    <lineage>
        <taxon>Bacteria</taxon>
        <taxon>Bacillati</taxon>
        <taxon>Cyanobacteriota</taxon>
        <taxon>Cyanophyceae</taxon>
        <taxon>Nostocales</taxon>
        <taxon>Hapalosiphonaceae</taxon>
        <taxon>Fischerella</taxon>
    </lineage>
</organism>
<evidence type="ECO:0000256" key="4">
    <source>
        <dbReference type="ARBA" id="ARBA00012438"/>
    </source>
</evidence>
<evidence type="ECO:0000256" key="7">
    <source>
        <dbReference type="ARBA" id="ARBA00022679"/>
    </source>
</evidence>
<evidence type="ECO:0000256" key="12">
    <source>
        <dbReference type="ARBA" id="ARBA00022989"/>
    </source>
</evidence>
<dbReference type="InterPro" id="IPR036097">
    <property type="entry name" value="HisK_dim/P_sf"/>
</dbReference>
<feature type="domain" description="HAMP" evidence="22">
    <location>
        <begin position="376"/>
        <end position="428"/>
    </location>
</feature>
<evidence type="ECO:0000259" key="22">
    <source>
        <dbReference type="PROSITE" id="PS50885"/>
    </source>
</evidence>
<evidence type="ECO:0000256" key="16">
    <source>
        <dbReference type="ARBA" id="ARBA00074306"/>
    </source>
</evidence>
<dbReference type="PROSITE" id="PS50109">
    <property type="entry name" value="HIS_KIN"/>
    <property type="match status" value="1"/>
</dbReference>